<reference evidence="2 3" key="2">
    <citation type="journal article" date="2013" name="Genome Announc.">
        <title>Draft Genome Sequences of Porphyromonas crevioricanis JCM 15906T and Porphyromonas cansulci JCM 13913T Isolated from a Canine Oral Cavity.</title>
        <authorList>
            <person name="Sakamoto M."/>
            <person name="Tanaka N."/>
            <person name="Shiwa Y."/>
            <person name="Yoshikawa H."/>
            <person name="Ohkuma M."/>
        </authorList>
    </citation>
    <scope>NUCLEOTIDE SEQUENCE [LARGE SCALE GENOMIC DNA]</scope>
    <source>
        <strain evidence="2 3">JCM 15906</strain>
    </source>
</reference>
<feature type="chain" id="PRO_5004574239" description="TonB-dependent receptor" evidence="1">
    <location>
        <begin position="26"/>
        <end position="149"/>
    </location>
</feature>
<accession>T1CPT8</accession>
<proteinExistence type="predicted"/>
<dbReference type="Proteomes" id="UP000018031">
    <property type="component" value="Unassembled WGS sequence"/>
</dbReference>
<comment type="caution">
    <text evidence="2">The sequence shown here is derived from an EMBL/GenBank/DDBJ whole genome shotgun (WGS) entry which is preliminary data.</text>
</comment>
<gene>
    <name evidence="2" type="ORF">PORCRE_1566</name>
</gene>
<dbReference type="EMBL" id="BAOU01000044">
    <property type="protein sequence ID" value="GAD05857.1"/>
    <property type="molecule type" value="Genomic_DNA"/>
</dbReference>
<dbReference type="AlphaFoldDB" id="T1CPT8"/>
<name>T1CPT8_9PORP</name>
<protein>
    <recommendedName>
        <fullName evidence="4">TonB-dependent receptor</fullName>
    </recommendedName>
</protein>
<organism evidence="2 3">
    <name type="scientific">Porphyromonas crevioricanis JCM 15906</name>
    <dbReference type="NCBI Taxonomy" id="1305617"/>
    <lineage>
        <taxon>Bacteria</taxon>
        <taxon>Pseudomonadati</taxon>
        <taxon>Bacteroidota</taxon>
        <taxon>Bacteroidia</taxon>
        <taxon>Bacteroidales</taxon>
        <taxon>Porphyromonadaceae</taxon>
        <taxon>Porphyromonas</taxon>
    </lineage>
</organism>
<evidence type="ECO:0000313" key="3">
    <source>
        <dbReference type="Proteomes" id="UP000018031"/>
    </source>
</evidence>
<evidence type="ECO:0000313" key="2">
    <source>
        <dbReference type="EMBL" id="GAD05857.1"/>
    </source>
</evidence>
<evidence type="ECO:0000256" key="1">
    <source>
        <dbReference type="SAM" id="SignalP"/>
    </source>
</evidence>
<evidence type="ECO:0008006" key="4">
    <source>
        <dbReference type="Google" id="ProtNLM"/>
    </source>
</evidence>
<feature type="signal peptide" evidence="1">
    <location>
        <begin position="1"/>
        <end position="25"/>
    </location>
</feature>
<sequence>MYSAVKRDKLHIFLLILCFATQLHAQKKKLTVAVFDTQGNRLSYPEIIIGTGFHKIGTENGTLEMPLKTLKLKDLLTVKYLGYKTTQIPLDSVLLSNDLINVNLEEDSYLLDSVVVRPSGFSAEKYFRQKKRTYFFPIIANISFTRNLS</sequence>
<reference evidence="3" key="1">
    <citation type="journal article" date="2013" name="Genome">
        <title>Draft Genome Sequences of Porphyromonas crevioricanis JCM 15906T and Porphyromonas cansulci JCM 13913T Isolated from a Canine Oral Cavity.</title>
        <authorList>
            <person name="Sakamoto M."/>
            <person name="Tanaka N."/>
            <person name="Shiwa Y."/>
            <person name="Yoshikawa H."/>
            <person name="Ohkuma M."/>
        </authorList>
    </citation>
    <scope>NUCLEOTIDE SEQUENCE [LARGE SCALE GENOMIC DNA]</scope>
    <source>
        <strain evidence="3">JCM 15906</strain>
    </source>
</reference>
<keyword evidence="1" id="KW-0732">Signal</keyword>